<gene>
    <name evidence="1" type="primary">SKDI16G0790</name>
    <name evidence="1" type="ORF">SKDI_16G0790</name>
</gene>
<dbReference type="EMBL" id="OX365911">
    <property type="protein sequence ID" value="CAI4052893.1"/>
    <property type="molecule type" value="Genomic_DNA"/>
</dbReference>
<dbReference type="InterPro" id="IPR036063">
    <property type="entry name" value="Smr_dom_sf"/>
</dbReference>
<dbReference type="SMART" id="SM00463">
    <property type="entry name" value="SMR"/>
    <property type="match status" value="1"/>
</dbReference>
<dbReference type="Proteomes" id="UP001162087">
    <property type="component" value="Chromosome 16"/>
</dbReference>
<protein>
    <submittedName>
        <fullName evidence="1">Uncharacterized protein</fullName>
    </submittedName>
</protein>
<evidence type="ECO:0000313" key="1">
    <source>
        <dbReference type="EMBL" id="CAI4052893.1"/>
    </source>
</evidence>
<dbReference type="SMART" id="SM01162">
    <property type="entry name" value="DUF1771"/>
    <property type="match status" value="1"/>
</dbReference>
<dbReference type="Pfam" id="PF01713">
    <property type="entry name" value="Smr"/>
    <property type="match status" value="1"/>
</dbReference>
<sequence length="246" mass="27086">MNGAGGVAVATQHPVRDYNHSTDQEYQRLRKLADEAYKKRDRFSHESQTAYQQGDKKSAHDLSEKSKAQLKIAEDLNMQAAEYVFVENNADSSSNEIDLHGLYVKEALFILQKRIKFATDHNESQLNVIVGKGLHSQNGIAKLKPSIEEFCAKHGIRNHLEKGNSGVLVLELQGVQMPVGGTGMSVPANQYNAQPQPQYNNNGGNPQGQANNYNNNINNSTNDNNGKDSTLASIFKIICSCIKGLT</sequence>
<name>A0AA35J8N1_SACK1</name>
<proteinExistence type="predicted"/>
<dbReference type="PROSITE" id="PS50828">
    <property type="entry name" value="SMR"/>
    <property type="match status" value="1"/>
</dbReference>
<dbReference type="OrthoDB" id="3231855at2759"/>
<keyword evidence="2" id="KW-1185">Reference proteome</keyword>
<reference evidence="1" key="1">
    <citation type="submission" date="2022-10" db="EMBL/GenBank/DDBJ databases">
        <authorList>
            <person name="Byrne P K."/>
        </authorList>
    </citation>
    <scope>NUCLEOTIDE SEQUENCE</scope>
    <source>
        <strain evidence="1">IFO1802</strain>
    </source>
</reference>
<dbReference type="Gene3D" id="3.30.1370.110">
    <property type="match status" value="1"/>
</dbReference>
<evidence type="ECO:0000313" key="2">
    <source>
        <dbReference type="Proteomes" id="UP001162087"/>
    </source>
</evidence>
<accession>A0AA35J8N1</accession>
<dbReference type="PANTHER" id="PTHR47417">
    <property type="entry name" value="SMR DOMAIN-CONTAINING PROTEIN YPL199C"/>
    <property type="match status" value="1"/>
</dbReference>
<dbReference type="SUPFAM" id="SSF160443">
    <property type="entry name" value="SMR domain-like"/>
    <property type="match status" value="1"/>
</dbReference>
<dbReference type="Pfam" id="PF08590">
    <property type="entry name" value="DUF1771"/>
    <property type="match status" value="1"/>
</dbReference>
<organism evidence="1 2">
    <name type="scientific">Saccharomyces kudriavzevii (strain ATCC MYA-4449 / AS 2.2408 / CBS 8840 / NBRC 1802 / NCYC 2889)</name>
    <name type="common">Yeast</name>
    <dbReference type="NCBI Taxonomy" id="226230"/>
    <lineage>
        <taxon>Eukaryota</taxon>
        <taxon>Fungi</taxon>
        <taxon>Dikarya</taxon>
        <taxon>Ascomycota</taxon>
        <taxon>Saccharomycotina</taxon>
        <taxon>Saccharomycetes</taxon>
        <taxon>Saccharomycetales</taxon>
        <taxon>Saccharomycetaceae</taxon>
        <taxon>Saccharomyces</taxon>
    </lineage>
</organism>
<dbReference type="PANTHER" id="PTHR47417:SF1">
    <property type="entry name" value="SMR DOMAIN-CONTAINING PROTEIN YPL199C"/>
    <property type="match status" value="1"/>
</dbReference>
<dbReference type="InterPro" id="IPR053020">
    <property type="entry name" value="Smr_domain_protein"/>
</dbReference>
<dbReference type="InterPro" id="IPR013899">
    <property type="entry name" value="DUF1771"/>
</dbReference>
<dbReference type="InterPro" id="IPR002625">
    <property type="entry name" value="Smr_dom"/>
</dbReference>